<reference evidence="2 3" key="1">
    <citation type="journal article" date="2016" name="Microbes Environ.">
        <title>Phylogenetically diverse aerobic anoxygenic phototrophic bacteria isolated from epilithic biofilms in Tama river, Japan.</title>
        <authorList>
            <person name="Hirose S."/>
            <person name="Matsuura K."/>
            <person name="Haruta S."/>
        </authorList>
    </citation>
    <scope>NUCLEOTIDE SEQUENCE [LARGE SCALE GENOMIC DNA]</scope>
    <source>
        <strain evidence="2 3">S08</strain>
    </source>
</reference>
<sequence length="106" mass="10986">MTVRSNDGSASAQAGQARVSADDRRLDEALDETFPASDAVSFVQLAPDRGEAHGTDSVSGASKACVRATLSCPPEGTTDGSRPPRWQGARGRSVVNDAPQITSTRA</sequence>
<dbReference type="EMBL" id="AP025637">
    <property type="protein sequence ID" value="BDG74357.1"/>
    <property type="molecule type" value="Genomic_DNA"/>
</dbReference>
<proteinExistence type="predicted"/>
<dbReference type="Proteomes" id="UP000831327">
    <property type="component" value="Chromosome"/>
</dbReference>
<evidence type="ECO:0000313" key="2">
    <source>
        <dbReference type="EMBL" id="BDG74357.1"/>
    </source>
</evidence>
<keyword evidence="3" id="KW-1185">Reference proteome</keyword>
<protein>
    <submittedName>
        <fullName evidence="2">Uncharacterized protein</fullName>
    </submittedName>
</protein>
<feature type="compositionally biased region" description="Polar residues" evidence="1">
    <location>
        <begin position="1"/>
        <end position="14"/>
    </location>
</feature>
<feature type="region of interest" description="Disordered" evidence="1">
    <location>
        <begin position="1"/>
        <end position="37"/>
    </location>
</feature>
<feature type="region of interest" description="Disordered" evidence="1">
    <location>
        <begin position="71"/>
        <end position="106"/>
    </location>
</feature>
<gene>
    <name evidence="2" type="ORF">Rmf_42860</name>
</gene>
<evidence type="ECO:0000256" key="1">
    <source>
        <dbReference type="SAM" id="MobiDB-lite"/>
    </source>
</evidence>
<evidence type="ECO:0000313" key="3">
    <source>
        <dbReference type="Proteomes" id="UP000831327"/>
    </source>
</evidence>
<organism evidence="2 3">
    <name type="scientific">Roseomonas fluvialis</name>
    <dbReference type="NCBI Taxonomy" id="1750527"/>
    <lineage>
        <taxon>Bacteria</taxon>
        <taxon>Pseudomonadati</taxon>
        <taxon>Pseudomonadota</taxon>
        <taxon>Alphaproteobacteria</taxon>
        <taxon>Acetobacterales</taxon>
        <taxon>Roseomonadaceae</taxon>
        <taxon>Roseomonas</taxon>
    </lineage>
</organism>
<accession>A0ABN6P6P9</accession>
<name>A0ABN6P6P9_9PROT</name>